<dbReference type="AlphaFoldDB" id="A0A1V3N6N7"/>
<dbReference type="OrthoDB" id="8597776at2"/>
<dbReference type="RefSeq" id="WP_077280334.1">
    <property type="nucleotide sequence ID" value="NZ_MVBK01000149.1"/>
</dbReference>
<evidence type="ECO:0000313" key="2">
    <source>
        <dbReference type="Proteomes" id="UP000189462"/>
    </source>
</evidence>
<gene>
    <name evidence="1" type="ORF">B1C78_17050</name>
</gene>
<dbReference type="GO" id="GO:0005975">
    <property type="term" value="P:carbohydrate metabolic process"/>
    <property type="evidence" value="ECO:0007669"/>
    <property type="project" value="InterPro"/>
</dbReference>
<reference evidence="1 2" key="1">
    <citation type="submission" date="2017-02" db="EMBL/GenBank/DDBJ databases">
        <title>Genomic diversity within the haloalkaliphilic genus Thioalkalivibrio.</title>
        <authorList>
            <person name="Ahn A.-C."/>
            <person name="Meier-Kolthoff J."/>
            <person name="Overmars L."/>
            <person name="Richter M."/>
            <person name="Woyke T."/>
            <person name="Sorokin D.Y."/>
            <person name="Muyzer G."/>
        </authorList>
    </citation>
    <scope>NUCLEOTIDE SEQUENCE [LARGE SCALE GENOMIC DNA]</scope>
    <source>
        <strain evidence="1 2">ALJD</strain>
    </source>
</reference>
<comment type="caution">
    <text evidence="1">The sequence shown here is derived from an EMBL/GenBank/DDBJ whole genome shotgun (WGS) entry which is preliminary data.</text>
</comment>
<protein>
    <recommendedName>
        <fullName evidence="3">Polysaccharide deacetylase</fullName>
    </recommendedName>
</protein>
<name>A0A1V3N6N7_9GAMM</name>
<proteinExistence type="predicted"/>
<dbReference type="STRING" id="108003.B1C78_17050"/>
<keyword evidence="2" id="KW-1185">Reference proteome</keyword>
<dbReference type="SUPFAM" id="SSF88713">
    <property type="entry name" value="Glycoside hydrolase/deacetylase"/>
    <property type="match status" value="1"/>
</dbReference>
<accession>A0A1V3N6N7</accession>
<evidence type="ECO:0000313" key="1">
    <source>
        <dbReference type="EMBL" id="OOG20661.1"/>
    </source>
</evidence>
<dbReference type="EMBL" id="MVBK01000149">
    <property type="protein sequence ID" value="OOG20661.1"/>
    <property type="molecule type" value="Genomic_DNA"/>
</dbReference>
<evidence type="ECO:0008006" key="3">
    <source>
        <dbReference type="Google" id="ProtNLM"/>
    </source>
</evidence>
<dbReference type="Proteomes" id="UP000189462">
    <property type="component" value="Unassembled WGS sequence"/>
</dbReference>
<dbReference type="InterPro" id="IPR011330">
    <property type="entry name" value="Glyco_hydro/deAcase_b/a-brl"/>
</dbReference>
<sequence>MTPLTVHITVDTEFSVGDAFSNPQTGEPVGPDWVHCPVNGRSQGLGFLLDTMDAHGLSATFFVEALNTVYFGDEPMGRIARTLMDRRQDVQLHLHPFWLYFREPDWRRRLASIPPEDRTSGRSPESLAELIEAGLETFIRWGLPRPVAFRSGGLDVDGNVYRALKGCGLHIASNIGLGICEPADRSLHQIGGAHRFHGVVELPILTYHVASLGRTVQRKSLTITGSSWPEIRSLLWKARRAGYQQVVLLTHAFEFVKVSVSGEIVRENRINQSRFTRLCEFIAEHPDDFRSGLMRDVDPDRLSFDPVPPIGVSIWQASGRMVVNRLNDAVMRI</sequence>
<organism evidence="1 2">
    <name type="scientific">Thioalkalivibrio denitrificans</name>
    <dbReference type="NCBI Taxonomy" id="108003"/>
    <lineage>
        <taxon>Bacteria</taxon>
        <taxon>Pseudomonadati</taxon>
        <taxon>Pseudomonadota</taxon>
        <taxon>Gammaproteobacteria</taxon>
        <taxon>Chromatiales</taxon>
        <taxon>Ectothiorhodospiraceae</taxon>
        <taxon>Thioalkalivibrio</taxon>
    </lineage>
</organism>
<dbReference type="Gene3D" id="3.20.20.370">
    <property type="entry name" value="Glycoside hydrolase/deacetylase"/>
    <property type="match status" value="1"/>
</dbReference>